<accession>A0A2K1L977</accession>
<dbReference type="Pfam" id="PF03692">
    <property type="entry name" value="CxxCxxCC"/>
    <property type="match status" value="1"/>
</dbReference>
<dbReference type="PaxDb" id="3218-PP1S59_319V6.1"/>
<gene>
    <name evidence="2" type="primary">LOC112282911</name>
    <name evidence="1" type="ORF">PHYPA_001009</name>
</gene>
<dbReference type="Proteomes" id="UP000006727">
    <property type="component" value="Chromosome 1"/>
</dbReference>
<keyword evidence="3" id="KW-1185">Reference proteome</keyword>
<evidence type="ECO:0000313" key="3">
    <source>
        <dbReference type="Proteomes" id="UP000006727"/>
    </source>
</evidence>
<dbReference type="OrthoDB" id="1876721at2759"/>
<dbReference type="PANTHER" id="PTHR36791:SF2">
    <property type="entry name" value="OS03G0363400 PROTEIN"/>
    <property type="match status" value="1"/>
</dbReference>
<reference evidence="2" key="3">
    <citation type="submission" date="2020-12" db="UniProtKB">
        <authorList>
            <consortium name="EnsemblPlants"/>
        </authorList>
    </citation>
    <scope>IDENTIFICATION</scope>
</reference>
<reference evidence="1 3" key="2">
    <citation type="journal article" date="2018" name="Plant J.">
        <title>The Physcomitrella patens chromosome-scale assembly reveals moss genome structure and evolution.</title>
        <authorList>
            <person name="Lang D."/>
            <person name="Ullrich K.K."/>
            <person name="Murat F."/>
            <person name="Fuchs J."/>
            <person name="Jenkins J."/>
            <person name="Haas F.B."/>
            <person name="Piednoel M."/>
            <person name="Gundlach H."/>
            <person name="Van Bel M."/>
            <person name="Meyberg R."/>
            <person name="Vives C."/>
            <person name="Morata J."/>
            <person name="Symeonidi A."/>
            <person name="Hiss M."/>
            <person name="Muchero W."/>
            <person name="Kamisugi Y."/>
            <person name="Saleh O."/>
            <person name="Blanc G."/>
            <person name="Decker E.L."/>
            <person name="van Gessel N."/>
            <person name="Grimwood J."/>
            <person name="Hayes R.D."/>
            <person name="Graham S.W."/>
            <person name="Gunter L.E."/>
            <person name="McDaniel S.F."/>
            <person name="Hoernstein S.N.W."/>
            <person name="Larsson A."/>
            <person name="Li F.W."/>
            <person name="Perroud P.F."/>
            <person name="Phillips J."/>
            <person name="Ranjan P."/>
            <person name="Rokshar D.S."/>
            <person name="Rothfels C.J."/>
            <person name="Schneider L."/>
            <person name="Shu S."/>
            <person name="Stevenson D.W."/>
            <person name="Thummler F."/>
            <person name="Tillich M."/>
            <person name="Villarreal Aguilar J.C."/>
            <person name="Widiez T."/>
            <person name="Wong G.K."/>
            <person name="Wymore A."/>
            <person name="Zhang Y."/>
            <person name="Zimmer A.D."/>
            <person name="Quatrano R.S."/>
            <person name="Mayer K.F.X."/>
            <person name="Goodstein D."/>
            <person name="Casacuberta J.M."/>
            <person name="Vandepoele K."/>
            <person name="Reski R."/>
            <person name="Cuming A.C."/>
            <person name="Tuskan G.A."/>
            <person name="Maumus F."/>
            <person name="Salse J."/>
            <person name="Schmutz J."/>
            <person name="Rensing S.A."/>
        </authorList>
    </citation>
    <scope>NUCLEOTIDE SEQUENCE [LARGE SCALE GENOMIC DNA]</scope>
    <source>
        <strain evidence="2 3">cv. Gransden 2004</strain>
    </source>
</reference>
<dbReference type="AlphaFoldDB" id="A0A2K1L977"/>
<dbReference type="Gramene" id="Pp3c1_22520V3.2">
    <property type="protein sequence ID" value="PAC:32968252.CDS.1"/>
    <property type="gene ID" value="Pp3c1_22520"/>
</dbReference>
<dbReference type="GeneID" id="112282911"/>
<sequence length="198" mass="22249">MAGALFWPASRLAPGTLTKGMFLDEVSRCIHRSQRRLFAAKTGKVTVVAGPRKKVAKVRKPVEEIAVKESEIWTSRAGWACVKNCGACCVLDKGPDYPPIEEVLSDPAEAALYRSMVGPDGWCINYDKLSRSCTIHADRPRFCRVEPETFKVLYGIEEKDMDKEACGFCKDQIRSVYGGRSKELKTFQRVVRNLNKRT</sequence>
<reference evidence="1 3" key="1">
    <citation type="journal article" date="2008" name="Science">
        <title>The Physcomitrella genome reveals evolutionary insights into the conquest of land by plants.</title>
        <authorList>
            <person name="Rensing S."/>
            <person name="Lang D."/>
            <person name="Zimmer A."/>
            <person name="Terry A."/>
            <person name="Salamov A."/>
            <person name="Shapiro H."/>
            <person name="Nishiyama T."/>
            <person name="Perroud P.-F."/>
            <person name="Lindquist E."/>
            <person name="Kamisugi Y."/>
            <person name="Tanahashi T."/>
            <person name="Sakakibara K."/>
            <person name="Fujita T."/>
            <person name="Oishi K."/>
            <person name="Shin-I T."/>
            <person name="Kuroki Y."/>
            <person name="Toyoda A."/>
            <person name="Suzuki Y."/>
            <person name="Hashimoto A."/>
            <person name="Yamaguchi K."/>
            <person name="Sugano A."/>
            <person name="Kohara Y."/>
            <person name="Fujiyama A."/>
            <person name="Anterola A."/>
            <person name="Aoki S."/>
            <person name="Ashton N."/>
            <person name="Barbazuk W.B."/>
            <person name="Barker E."/>
            <person name="Bennetzen J."/>
            <person name="Bezanilla M."/>
            <person name="Blankenship R."/>
            <person name="Cho S.H."/>
            <person name="Dutcher S."/>
            <person name="Estelle M."/>
            <person name="Fawcett J.A."/>
            <person name="Gundlach H."/>
            <person name="Hanada K."/>
            <person name="Heyl A."/>
            <person name="Hicks K.A."/>
            <person name="Hugh J."/>
            <person name="Lohr M."/>
            <person name="Mayer K."/>
            <person name="Melkozernov A."/>
            <person name="Murata T."/>
            <person name="Nelson D."/>
            <person name="Pils B."/>
            <person name="Prigge M."/>
            <person name="Reiss B."/>
            <person name="Renner T."/>
            <person name="Rombauts S."/>
            <person name="Rushton P."/>
            <person name="Sanderfoot A."/>
            <person name="Schween G."/>
            <person name="Shiu S.-H."/>
            <person name="Stueber K."/>
            <person name="Theodoulou F.L."/>
            <person name="Tu H."/>
            <person name="Van de Peer Y."/>
            <person name="Verrier P.J."/>
            <person name="Waters E."/>
            <person name="Wood A."/>
            <person name="Yang L."/>
            <person name="Cove D."/>
            <person name="Cuming A."/>
            <person name="Hasebe M."/>
            <person name="Lucas S."/>
            <person name="Mishler D.B."/>
            <person name="Reski R."/>
            <person name="Grigoriev I."/>
            <person name="Quatrano R.S."/>
            <person name="Boore J.L."/>
        </authorList>
    </citation>
    <scope>NUCLEOTIDE SEQUENCE [LARGE SCALE GENOMIC DNA]</scope>
    <source>
        <strain evidence="2 3">cv. Gransden 2004</strain>
    </source>
</reference>
<dbReference type="EnsemblPlants" id="Pp3c1_22520V3.2">
    <property type="protein sequence ID" value="PAC:32968252.CDS.1"/>
    <property type="gene ID" value="Pp3c1_22520"/>
</dbReference>
<dbReference type="InterPro" id="IPR005358">
    <property type="entry name" value="Puta_zinc/iron-chelating_dom"/>
</dbReference>
<evidence type="ECO:0000313" key="1">
    <source>
        <dbReference type="EMBL" id="PNR62585.1"/>
    </source>
</evidence>
<dbReference type="FunCoup" id="A0A2K1L977">
    <property type="interactions" value="1555"/>
</dbReference>
<dbReference type="Gramene" id="Pp3c1_22520V3.1">
    <property type="protein sequence ID" value="PAC:32968251.CDS.1"/>
    <property type="gene ID" value="Pp3c1_22520"/>
</dbReference>
<dbReference type="RefSeq" id="XP_024376861.1">
    <property type="nucleotide sequence ID" value="XM_024521093.2"/>
</dbReference>
<dbReference type="EMBL" id="ABEU02000001">
    <property type="protein sequence ID" value="PNR62585.1"/>
    <property type="molecule type" value="Genomic_DNA"/>
</dbReference>
<proteinExistence type="predicted"/>
<dbReference type="RefSeq" id="XP_073391354.1">
    <property type="nucleotide sequence ID" value="XM_073535253.1"/>
</dbReference>
<dbReference type="RefSeq" id="XP_024376851.1">
    <property type="nucleotide sequence ID" value="XM_024521083.2"/>
</dbReference>
<organism evidence="1">
    <name type="scientific">Physcomitrium patens</name>
    <name type="common">Spreading-leaved earth moss</name>
    <name type="synonym">Physcomitrella patens</name>
    <dbReference type="NCBI Taxonomy" id="3218"/>
    <lineage>
        <taxon>Eukaryota</taxon>
        <taxon>Viridiplantae</taxon>
        <taxon>Streptophyta</taxon>
        <taxon>Embryophyta</taxon>
        <taxon>Bryophyta</taxon>
        <taxon>Bryophytina</taxon>
        <taxon>Bryopsida</taxon>
        <taxon>Funariidae</taxon>
        <taxon>Funariales</taxon>
        <taxon>Funariaceae</taxon>
        <taxon>Physcomitrium</taxon>
    </lineage>
</organism>
<name>A0A2K1L977_PHYPA</name>
<dbReference type="PANTHER" id="PTHR36791">
    <property type="entry name" value="OS03G0363400 PROTEIN"/>
    <property type="match status" value="1"/>
</dbReference>
<protein>
    <recommendedName>
        <fullName evidence="4">YkgJ family cysteine cluster protein</fullName>
    </recommendedName>
</protein>
<dbReference type="EnsemblPlants" id="Pp3c1_22520V3.1">
    <property type="protein sequence ID" value="PAC:32968251.CDS.1"/>
    <property type="gene ID" value="Pp3c1_22520"/>
</dbReference>
<dbReference type="KEGG" id="ppp:112282911"/>
<evidence type="ECO:0008006" key="4">
    <source>
        <dbReference type="Google" id="ProtNLM"/>
    </source>
</evidence>
<evidence type="ECO:0000313" key="2">
    <source>
        <dbReference type="EnsemblPlants" id="PAC:32968251.CDS.1"/>
    </source>
</evidence>
<dbReference type="STRING" id="3218.A0A2K1L977"/>